<evidence type="ECO:0000259" key="6">
    <source>
        <dbReference type="Pfam" id="PF08281"/>
    </source>
</evidence>
<evidence type="ECO:0000256" key="2">
    <source>
        <dbReference type="ARBA" id="ARBA00023015"/>
    </source>
</evidence>
<dbReference type="InterPro" id="IPR013249">
    <property type="entry name" value="RNA_pol_sigma70_r4_t2"/>
</dbReference>
<accession>A0A1F7I7R7</accession>
<gene>
    <name evidence="7" type="ORF">A3F34_02790</name>
</gene>
<name>A0A1F7I7R7_9BACT</name>
<dbReference type="AlphaFoldDB" id="A0A1F7I7R7"/>
<dbReference type="GO" id="GO:0016987">
    <property type="term" value="F:sigma factor activity"/>
    <property type="evidence" value="ECO:0007669"/>
    <property type="project" value="UniProtKB-KW"/>
</dbReference>
<dbReference type="SUPFAM" id="SSF88946">
    <property type="entry name" value="Sigma2 domain of RNA polymerase sigma factors"/>
    <property type="match status" value="1"/>
</dbReference>
<dbReference type="Pfam" id="PF08281">
    <property type="entry name" value="Sigma70_r4_2"/>
    <property type="match status" value="1"/>
</dbReference>
<evidence type="ECO:0000313" key="8">
    <source>
        <dbReference type="Proteomes" id="UP000179024"/>
    </source>
</evidence>
<evidence type="ECO:0000259" key="5">
    <source>
        <dbReference type="Pfam" id="PF04542"/>
    </source>
</evidence>
<feature type="non-terminal residue" evidence="7">
    <location>
        <position position="1"/>
    </location>
</feature>
<keyword evidence="4" id="KW-0804">Transcription</keyword>
<dbReference type="GO" id="GO:0003677">
    <property type="term" value="F:DNA binding"/>
    <property type="evidence" value="ECO:0007669"/>
    <property type="project" value="InterPro"/>
</dbReference>
<feature type="domain" description="RNA polymerase sigma-70 region 2" evidence="5">
    <location>
        <begin position="5"/>
        <end position="52"/>
    </location>
</feature>
<evidence type="ECO:0008006" key="9">
    <source>
        <dbReference type="Google" id="ProtNLM"/>
    </source>
</evidence>
<dbReference type="Proteomes" id="UP000179024">
    <property type="component" value="Unassembled WGS sequence"/>
</dbReference>
<evidence type="ECO:0000256" key="3">
    <source>
        <dbReference type="ARBA" id="ARBA00023082"/>
    </source>
</evidence>
<dbReference type="Pfam" id="PF04542">
    <property type="entry name" value="Sigma70_r2"/>
    <property type="match status" value="1"/>
</dbReference>
<dbReference type="SUPFAM" id="SSF88659">
    <property type="entry name" value="Sigma3 and sigma4 domains of RNA polymerase sigma factors"/>
    <property type="match status" value="1"/>
</dbReference>
<feature type="domain" description="RNA polymerase sigma factor 70 region 4 type 2" evidence="6">
    <location>
        <begin position="86"/>
        <end position="136"/>
    </location>
</feature>
<evidence type="ECO:0000256" key="4">
    <source>
        <dbReference type="ARBA" id="ARBA00023163"/>
    </source>
</evidence>
<dbReference type="PANTHER" id="PTHR43133">
    <property type="entry name" value="RNA POLYMERASE ECF-TYPE SIGMA FACTO"/>
    <property type="match status" value="1"/>
</dbReference>
<dbReference type="InterPro" id="IPR039425">
    <property type="entry name" value="RNA_pol_sigma-70-like"/>
</dbReference>
<organism evidence="7 8">
    <name type="scientific">Candidatus Roizmanbacteria bacterium RIFCSPHIGHO2_12_FULL_44_10</name>
    <dbReference type="NCBI Taxonomy" id="1802054"/>
    <lineage>
        <taxon>Bacteria</taxon>
        <taxon>Candidatus Roizmaniibacteriota</taxon>
    </lineage>
</organism>
<dbReference type="Gene3D" id="1.10.1740.10">
    <property type="match status" value="1"/>
</dbReference>
<dbReference type="PANTHER" id="PTHR43133:SF51">
    <property type="entry name" value="RNA POLYMERASE SIGMA FACTOR"/>
    <property type="match status" value="1"/>
</dbReference>
<dbReference type="InterPro" id="IPR013325">
    <property type="entry name" value="RNA_pol_sigma_r2"/>
</dbReference>
<dbReference type="InterPro" id="IPR007627">
    <property type="entry name" value="RNA_pol_sigma70_r2"/>
</dbReference>
<dbReference type="Gene3D" id="1.10.10.10">
    <property type="entry name" value="Winged helix-like DNA-binding domain superfamily/Winged helix DNA-binding domain"/>
    <property type="match status" value="1"/>
</dbReference>
<dbReference type="InterPro" id="IPR036388">
    <property type="entry name" value="WH-like_DNA-bd_sf"/>
</dbReference>
<keyword evidence="2" id="KW-0805">Transcription regulation</keyword>
<evidence type="ECO:0000313" key="7">
    <source>
        <dbReference type="EMBL" id="OGK39411.1"/>
    </source>
</evidence>
<proteinExistence type="inferred from homology"/>
<protein>
    <recommendedName>
        <fullName evidence="9">RNA polymerase sigma-70 region 2 domain-containing protein</fullName>
    </recommendedName>
</protein>
<dbReference type="InterPro" id="IPR014284">
    <property type="entry name" value="RNA_pol_sigma-70_dom"/>
</dbReference>
<evidence type="ECO:0000256" key="1">
    <source>
        <dbReference type="ARBA" id="ARBA00010641"/>
    </source>
</evidence>
<dbReference type="NCBIfam" id="TIGR02937">
    <property type="entry name" value="sigma70-ECF"/>
    <property type="match status" value="1"/>
</dbReference>
<sequence>RRLDFHDAEEVFQDSLIAFIEALRSFRGQSSLKTFLYSIAKRKAIDKIRRKRVKKILFSYFPDHVVDSLATVFLKDDLERDYVANKIETVFSKLPNDYALVLRLKYKEDYKVAEIARKVKLPFKTTESLLFRARKAFIKTYITHERQGLFPFKEALR</sequence>
<reference evidence="7 8" key="1">
    <citation type="journal article" date="2016" name="Nat. Commun.">
        <title>Thousands of microbial genomes shed light on interconnected biogeochemical processes in an aquifer system.</title>
        <authorList>
            <person name="Anantharaman K."/>
            <person name="Brown C.T."/>
            <person name="Hug L.A."/>
            <person name="Sharon I."/>
            <person name="Castelle C.J."/>
            <person name="Probst A.J."/>
            <person name="Thomas B.C."/>
            <person name="Singh A."/>
            <person name="Wilkins M.J."/>
            <person name="Karaoz U."/>
            <person name="Brodie E.L."/>
            <person name="Williams K.H."/>
            <person name="Hubbard S.S."/>
            <person name="Banfield J.F."/>
        </authorList>
    </citation>
    <scope>NUCLEOTIDE SEQUENCE [LARGE SCALE GENOMIC DNA]</scope>
</reference>
<dbReference type="GO" id="GO:0006352">
    <property type="term" value="P:DNA-templated transcription initiation"/>
    <property type="evidence" value="ECO:0007669"/>
    <property type="project" value="InterPro"/>
</dbReference>
<keyword evidence="3" id="KW-0731">Sigma factor</keyword>
<comment type="similarity">
    <text evidence="1">Belongs to the sigma-70 factor family. ECF subfamily.</text>
</comment>
<dbReference type="EMBL" id="MGAE01000019">
    <property type="protein sequence ID" value="OGK39411.1"/>
    <property type="molecule type" value="Genomic_DNA"/>
</dbReference>
<dbReference type="InterPro" id="IPR013324">
    <property type="entry name" value="RNA_pol_sigma_r3/r4-like"/>
</dbReference>
<comment type="caution">
    <text evidence="7">The sequence shown here is derived from an EMBL/GenBank/DDBJ whole genome shotgun (WGS) entry which is preliminary data.</text>
</comment>